<accession>A0A814WWG9</accession>
<feature type="region of interest" description="Disordered" evidence="1">
    <location>
        <begin position="468"/>
        <end position="496"/>
    </location>
</feature>
<comment type="caution">
    <text evidence="2">The sequence shown here is derived from an EMBL/GenBank/DDBJ whole genome shotgun (WGS) entry which is preliminary data.</text>
</comment>
<feature type="compositionally biased region" description="Polar residues" evidence="1">
    <location>
        <begin position="1"/>
        <end position="35"/>
    </location>
</feature>
<keyword evidence="4" id="KW-1185">Reference proteome</keyword>
<reference evidence="2" key="1">
    <citation type="submission" date="2021-02" db="EMBL/GenBank/DDBJ databases">
        <authorList>
            <person name="Nowell W R."/>
        </authorList>
    </citation>
    <scope>NUCLEOTIDE SEQUENCE</scope>
</reference>
<dbReference type="EMBL" id="CAJNOQ010008804">
    <property type="protein sequence ID" value="CAF1207128.1"/>
    <property type="molecule type" value="Genomic_DNA"/>
</dbReference>
<dbReference type="EMBL" id="CAJOBC010008805">
    <property type="protein sequence ID" value="CAF3971363.1"/>
    <property type="molecule type" value="Genomic_DNA"/>
</dbReference>
<feature type="compositionally biased region" description="Polar residues" evidence="1">
    <location>
        <begin position="521"/>
        <end position="538"/>
    </location>
</feature>
<feature type="compositionally biased region" description="Low complexity" evidence="1">
    <location>
        <begin position="643"/>
        <end position="652"/>
    </location>
</feature>
<feature type="compositionally biased region" description="Polar residues" evidence="1">
    <location>
        <begin position="570"/>
        <end position="582"/>
    </location>
</feature>
<gene>
    <name evidence="2" type="ORF">GPM918_LOCUS24021</name>
    <name evidence="3" type="ORF">SRO942_LOCUS24021</name>
</gene>
<feature type="compositionally biased region" description="Gly residues" evidence="1">
    <location>
        <begin position="599"/>
        <end position="609"/>
    </location>
</feature>
<feature type="region of interest" description="Disordered" evidence="1">
    <location>
        <begin position="128"/>
        <end position="147"/>
    </location>
</feature>
<dbReference type="Proteomes" id="UP000681722">
    <property type="component" value="Unassembled WGS sequence"/>
</dbReference>
<feature type="compositionally biased region" description="Low complexity" evidence="1">
    <location>
        <begin position="323"/>
        <end position="334"/>
    </location>
</feature>
<evidence type="ECO:0000313" key="3">
    <source>
        <dbReference type="EMBL" id="CAF3971363.1"/>
    </source>
</evidence>
<feature type="compositionally biased region" description="Polar residues" evidence="1">
    <location>
        <begin position="46"/>
        <end position="57"/>
    </location>
</feature>
<name>A0A814WWG9_9BILA</name>
<feature type="compositionally biased region" description="Low complexity" evidence="1">
    <location>
        <begin position="510"/>
        <end position="520"/>
    </location>
</feature>
<dbReference type="AlphaFoldDB" id="A0A814WWG9"/>
<proteinExistence type="predicted"/>
<feature type="region of interest" description="Disordered" evidence="1">
    <location>
        <begin position="510"/>
        <end position="652"/>
    </location>
</feature>
<evidence type="ECO:0000313" key="2">
    <source>
        <dbReference type="EMBL" id="CAF1207128.1"/>
    </source>
</evidence>
<feature type="compositionally biased region" description="Low complexity" evidence="1">
    <location>
        <begin position="36"/>
        <end position="45"/>
    </location>
</feature>
<evidence type="ECO:0000256" key="1">
    <source>
        <dbReference type="SAM" id="MobiDB-lite"/>
    </source>
</evidence>
<sequence>MPSVSTADINSSITTSKMNGMENTGLKQQDKQQTQSASASAASASIDKTSMITQESNDPLTQAVLMLEKKQRNLVKRKDKLESYEQEAKSGKELNKDQKDALAKYGEVIGQIECAKETYEQLKKLQQESGKLQKRTQKQLQDEKRSHVSQRLREYTQLRVIMEDIRNEQSRKKLETMGISLKLDDVAIFDELYKAVVPQTAGDLSQPMDKQLSRCIEQFLNIYDGNPKKTSGIQGKTCGELKEFIEQYTTKYSQIFGGTPPQQKSISIQEQQTPLEQEYIPTPTTPVVPSETATAVPKMIHEVKSTPTIAPPPPPTPATVLPQRQSRQNLQQQSANDSPMYANNSNVTPSAQMQQPSSTSLTYTNPTNVNSMSHKPSNNQNLIHTEIIRMDTRQQQPPIADIINNAPISFLGLQDTTNNYGQQQELIDSSSIKNHETQQQTPLFTGQHIPSLVVENSNLANKRDVYGQNPQQVVPPQTYADSAQTQKWNANPGNNVNIDQENVIQQQHYGNANQQQHHQQSTMDNITTSNDGPNDEQWQQSGNRGQRSNGRGRSLNGQRSAGGGRRPYAGQQQQRPYSSGDYNQGGRGYSSGDTRGRPYRGGRGGGNYSRGGNNYRGGYDKQQYSSYNEHQQQQPRPTGVASQNQQQYQQQS</sequence>
<feature type="compositionally biased region" description="Polar residues" evidence="1">
    <location>
        <begin position="622"/>
        <end position="642"/>
    </location>
</feature>
<evidence type="ECO:0008006" key="5">
    <source>
        <dbReference type="Google" id="ProtNLM"/>
    </source>
</evidence>
<protein>
    <recommendedName>
        <fullName evidence="5">Caprin-1 dimerization domain-containing protein</fullName>
    </recommendedName>
</protein>
<organism evidence="2 4">
    <name type="scientific">Didymodactylos carnosus</name>
    <dbReference type="NCBI Taxonomy" id="1234261"/>
    <lineage>
        <taxon>Eukaryota</taxon>
        <taxon>Metazoa</taxon>
        <taxon>Spiralia</taxon>
        <taxon>Gnathifera</taxon>
        <taxon>Rotifera</taxon>
        <taxon>Eurotatoria</taxon>
        <taxon>Bdelloidea</taxon>
        <taxon>Philodinida</taxon>
        <taxon>Philodinidae</taxon>
        <taxon>Didymodactylos</taxon>
    </lineage>
</organism>
<evidence type="ECO:0000313" key="4">
    <source>
        <dbReference type="Proteomes" id="UP000663829"/>
    </source>
</evidence>
<feature type="region of interest" description="Disordered" evidence="1">
    <location>
        <begin position="1"/>
        <end position="57"/>
    </location>
</feature>
<feature type="region of interest" description="Disordered" evidence="1">
    <location>
        <begin position="305"/>
        <end position="379"/>
    </location>
</feature>
<dbReference type="Proteomes" id="UP000663829">
    <property type="component" value="Unassembled WGS sequence"/>
</dbReference>
<feature type="compositionally biased region" description="Polar residues" evidence="1">
    <location>
        <begin position="335"/>
        <end position="379"/>
    </location>
</feature>
<feature type="compositionally biased region" description="Low complexity" evidence="1">
    <location>
        <begin position="539"/>
        <end position="559"/>
    </location>
</feature>
<dbReference type="OrthoDB" id="10062814at2759"/>